<sequence length="336" mass="38229">MSEERHSMPQEEGRKDSVTILVPCYNEEEVLPALFARLDLLIASELDEGRESSVSYTLLFVDDGSKDGTQELIREFAQGREDVSYVFLSRNFGKEKAMFAGIEATHTDGLVIIDADLQDPPELIPEMIALWRQGYDDVYARRRSRKGESWLKKTTSRMYYSLLQKITSVPIQRDTGDFRLLDRKCVEALRELRESERNSKALFSWIGFRKIEFLYDRDARAAGKTKWNYCKLMQLALDGVTSFTVAPLRAVTYCGAVVSVGAIVYALYIFLRTLIFGADIPGYASLLVVMLVLGGIELLGLGVIGEYLGRIFVQVKGRPNYLVQEEHHVMRTKDHR</sequence>
<keyword evidence="2" id="KW-1003">Cell membrane</keyword>
<comment type="similarity">
    <text evidence="8">Belongs to the glycosyltransferase 2 family. GtrB subfamily.</text>
</comment>
<keyword evidence="7 9" id="KW-0472">Membrane</keyword>
<evidence type="ECO:0000256" key="9">
    <source>
        <dbReference type="SAM" id="Phobius"/>
    </source>
</evidence>
<dbReference type="Pfam" id="PF00535">
    <property type="entry name" value="Glycos_transf_2"/>
    <property type="match status" value="1"/>
</dbReference>
<dbReference type="GO" id="GO:0005886">
    <property type="term" value="C:plasma membrane"/>
    <property type="evidence" value="ECO:0007669"/>
    <property type="project" value="UniProtKB-SubCell"/>
</dbReference>
<keyword evidence="3" id="KW-0328">Glycosyltransferase</keyword>
<dbReference type="InterPro" id="IPR029044">
    <property type="entry name" value="Nucleotide-diphossugar_trans"/>
</dbReference>
<organism evidence="11 12">
    <name type="scientific">Bifidobacterium eulemuris</name>
    <dbReference type="NCBI Taxonomy" id="1765219"/>
    <lineage>
        <taxon>Bacteria</taxon>
        <taxon>Bacillati</taxon>
        <taxon>Actinomycetota</taxon>
        <taxon>Actinomycetes</taxon>
        <taxon>Bifidobacteriales</taxon>
        <taxon>Bifidobacteriaceae</taxon>
        <taxon>Bifidobacterium</taxon>
    </lineage>
</organism>
<evidence type="ECO:0000256" key="5">
    <source>
        <dbReference type="ARBA" id="ARBA00022692"/>
    </source>
</evidence>
<keyword evidence="5 9" id="KW-0812">Transmembrane</keyword>
<feature type="transmembrane region" description="Helical" evidence="9">
    <location>
        <begin position="250"/>
        <end position="271"/>
    </location>
</feature>
<dbReference type="InterPro" id="IPR001173">
    <property type="entry name" value="Glyco_trans_2-like"/>
</dbReference>
<dbReference type="EMBL" id="MWWZ01000016">
    <property type="protein sequence ID" value="OZG64349.1"/>
    <property type="molecule type" value="Genomic_DNA"/>
</dbReference>
<dbReference type="Gene3D" id="3.90.550.10">
    <property type="entry name" value="Spore Coat Polysaccharide Biosynthesis Protein SpsA, Chain A"/>
    <property type="match status" value="1"/>
</dbReference>
<comment type="subcellular location">
    <subcellularLocation>
        <location evidence="1">Cell membrane</location>
        <topology evidence="1">Multi-pass membrane protein</topology>
    </subcellularLocation>
</comment>
<evidence type="ECO:0000256" key="2">
    <source>
        <dbReference type="ARBA" id="ARBA00022475"/>
    </source>
</evidence>
<accession>A0A261FYU7</accession>
<evidence type="ECO:0000256" key="3">
    <source>
        <dbReference type="ARBA" id="ARBA00022676"/>
    </source>
</evidence>
<evidence type="ECO:0000313" key="12">
    <source>
        <dbReference type="Proteomes" id="UP000216057"/>
    </source>
</evidence>
<keyword evidence="4 11" id="KW-0808">Transferase</keyword>
<dbReference type="SUPFAM" id="SSF53448">
    <property type="entry name" value="Nucleotide-diphospho-sugar transferases"/>
    <property type="match status" value="1"/>
</dbReference>
<evidence type="ECO:0000259" key="10">
    <source>
        <dbReference type="Pfam" id="PF00535"/>
    </source>
</evidence>
<dbReference type="GO" id="GO:0016757">
    <property type="term" value="F:glycosyltransferase activity"/>
    <property type="evidence" value="ECO:0007669"/>
    <property type="project" value="UniProtKB-KW"/>
</dbReference>
<dbReference type="CDD" id="cd04187">
    <property type="entry name" value="DPM1_like_bac"/>
    <property type="match status" value="1"/>
</dbReference>
<proteinExistence type="inferred from homology"/>
<evidence type="ECO:0000313" key="11">
    <source>
        <dbReference type="EMBL" id="OZG64349.1"/>
    </source>
</evidence>
<evidence type="ECO:0000256" key="1">
    <source>
        <dbReference type="ARBA" id="ARBA00004651"/>
    </source>
</evidence>
<evidence type="ECO:0000256" key="8">
    <source>
        <dbReference type="ARBA" id="ARBA00038152"/>
    </source>
</evidence>
<evidence type="ECO:0000256" key="7">
    <source>
        <dbReference type="ARBA" id="ARBA00023136"/>
    </source>
</evidence>
<dbReference type="PANTHER" id="PTHR48090">
    <property type="entry name" value="UNDECAPRENYL-PHOSPHATE 4-DEOXY-4-FORMAMIDO-L-ARABINOSE TRANSFERASE-RELATED"/>
    <property type="match status" value="1"/>
</dbReference>
<evidence type="ECO:0000256" key="4">
    <source>
        <dbReference type="ARBA" id="ARBA00022679"/>
    </source>
</evidence>
<dbReference type="RefSeq" id="WP_226805749.1">
    <property type="nucleotide sequence ID" value="NZ_CP062938.1"/>
</dbReference>
<name>A0A261FYU7_9BIFI</name>
<reference evidence="11 12" key="1">
    <citation type="journal article" date="2017" name="BMC Genomics">
        <title>Comparative genomic and phylogenomic analyses of the Bifidobacteriaceae family.</title>
        <authorList>
            <person name="Lugli G.A."/>
            <person name="Milani C."/>
            <person name="Turroni F."/>
            <person name="Duranti S."/>
            <person name="Mancabelli L."/>
            <person name="Mangifesta M."/>
            <person name="Ferrario C."/>
            <person name="Modesto M."/>
            <person name="Mattarelli P."/>
            <person name="Jiri K."/>
            <person name="van Sinderen D."/>
            <person name="Ventura M."/>
        </authorList>
    </citation>
    <scope>NUCLEOTIDE SEQUENCE [LARGE SCALE GENOMIC DNA]</scope>
    <source>
        <strain evidence="11 12">DSM 100216</strain>
    </source>
</reference>
<evidence type="ECO:0000256" key="6">
    <source>
        <dbReference type="ARBA" id="ARBA00022989"/>
    </source>
</evidence>
<feature type="domain" description="Glycosyltransferase 2-like" evidence="10">
    <location>
        <begin position="19"/>
        <end position="188"/>
    </location>
</feature>
<keyword evidence="6 9" id="KW-1133">Transmembrane helix</keyword>
<gene>
    <name evidence="11" type="ORF">BEUL_2180</name>
</gene>
<dbReference type="InterPro" id="IPR050256">
    <property type="entry name" value="Glycosyltransferase_2"/>
</dbReference>
<protein>
    <submittedName>
        <fullName evidence="11">Glycosyltransferase</fullName>
    </submittedName>
</protein>
<dbReference type="AlphaFoldDB" id="A0A261FYU7"/>
<feature type="transmembrane region" description="Helical" evidence="9">
    <location>
        <begin position="283"/>
        <end position="308"/>
    </location>
</feature>
<comment type="caution">
    <text evidence="11">The sequence shown here is derived from an EMBL/GenBank/DDBJ whole genome shotgun (WGS) entry which is preliminary data.</text>
</comment>
<dbReference type="PANTHER" id="PTHR48090:SF8">
    <property type="entry name" value="GLYCOSYLTRANSFERASE CSBB-RELATED"/>
    <property type="match status" value="1"/>
</dbReference>
<dbReference type="FunFam" id="3.90.550.10:FF:000079">
    <property type="entry name" value="Probable glycosyl transferase"/>
    <property type="match status" value="1"/>
</dbReference>
<dbReference type="Proteomes" id="UP000216057">
    <property type="component" value="Unassembled WGS sequence"/>
</dbReference>